<feature type="chain" id="PRO_5030072344" evidence="1">
    <location>
        <begin position="21"/>
        <end position="136"/>
    </location>
</feature>
<dbReference type="InterPro" id="IPR049649">
    <property type="entry name" value="DVU2496-like_C"/>
</dbReference>
<proteinExistence type="predicted"/>
<sequence length="136" mass="14914">MKFFLFQIVTMGLMSFNAWAGDCSQVYTIGAYDEAFESHAVVSKLGAIPASEVPPAIPPSFLENDGSYGGGEVTCSIAEACQLLKTQLASGLLDSKENWHIYLLEAVWGKDTYLLHPNDYRLKHPVKVVALVKNDC</sequence>
<organism evidence="2 3">
    <name type="scientific">Legionella taurinensis</name>
    <dbReference type="NCBI Taxonomy" id="70611"/>
    <lineage>
        <taxon>Bacteria</taxon>
        <taxon>Pseudomonadati</taxon>
        <taxon>Pseudomonadota</taxon>
        <taxon>Gammaproteobacteria</taxon>
        <taxon>Legionellales</taxon>
        <taxon>Legionellaceae</taxon>
        <taxon>Legionella</taxon>
    </lineage>
</organism>
<reference evidence="2 3" key="1">
    <citation type="submission" date="2018-09" db="EMBL/GenBank/DDBJ databases">
        <title>Draft genome sequences of Legionella taurinensis isolated from water samples.</title>
        <authorList>
            <person name="Chakeri A."/>
            <person name="Allerberger F."/>
            <person name="Kundi M."/>
            <person name="Ruppitsch W."/>
            <person name="Schmid D."/>
        </authorList>
    </citation>
    <scope>NUCLEOTIDE SEQUENCE [LARGE SCALE GENOMIC DNA]</scope>
    <source>
        <strain evidence="2 3">4570-18-6</strain>
    </source>
</reference>
<evidence type="ECO:0000256" key="1">
    <source>
        <dbReference type="SAM" id="SignalP"/>
    </source>
</evidence>
<keyword evidence="1" id="KW-0732">Signal</keyword>
<name>A0A3A5L3M5_9GAMM</name>
<evidence type="ECO:0000313" key="3">
    <source>
        <dbReference type="Proteomes" id="UP000270757"/>
    </source>
</evidence>
<evidence type="ECO:0000313" key="2">
    <source>
        <dbReference type="EMBL" id="RJT46632.1"/>
    </source>
</evidence>
<dbReference type="RefSeq" id="WP_115300447.1">
    <property type="nucleotide sequence ID" value="NZ_QZWB01000008.1"/>
</dbReference>
<feature type="signal peptide" evidence="1">
    <location>
        <begin position="1"/>
        <end position="20"/>
    </location>
</feature>
<dbReference type="AlphaFoldDB" id="A0A3A5L3M5"/>
<comment type="caution">
    <text evidence="2">The sequence shown here is derived from an EMBL/GenBank/DDBJ whole genome shotgun (WGS) entry which is preliminary data.</text>
</comment>
<dbReference type="EMBL" id="QZWB01000008">
    <property type="protein sequence ID" value="RJT46632.1"/>
    <property type="molecule type" value="Genomic_DNA"/>
</dbReference>
<gene>
    <name evidence="2" type="ORF">D6J04_08815</name>
</gene>
<protein>
    <submittedName>
        <fullName evidence="2">Uncharacterized protein</fullName>
    </submittedName>
</protein>
<dbReference type="Proteomes" id="UP000270757">
    <property type="component" value="Unassembled WGS sequence"/>
</dbReference>
<dbReference type="NCBIfam" id="NF041942">
    <property type="entry name" value="DVU2496_dom"/>
    <property type="match status" value="1"/>
</dbReference>
<accession>A0A3A5L3M5</accession>